<organism evidence="7 8">
    <name type="scientific">Trypanosoma theileri</name>
    <dbReference type="NCBI Taxonomy" id="67003"/>
    <lineage>
        <taxon>Eukaryota</taxon>
        <taxon>Discoba</taxon>
        <taxon>Euglenozoa</taxon>
        <taxon>Kinetoplastea</taxon>
        <taxon>Metakinetoplastina</taxon>
        <taxon>Trypanosomatida</taxon>
        <taxon>Trypanosomatidae</taxon>
        <taxon>Trypanosoma</taxon>
    </lineage>
</organism>
<keyword evidence="3" id="KW-0505">Motor protein</keyword>
<dbReference type="GO" id="GO:0005524">
    <property type="term" value="F:ATP binding"/>
    <property type="evidence" value="ECO:0007669"/>
    <property type="project" value="UniProtKB-UniRule"/>
</dbReference>
<sequence length="1163" mass="133273">MSGISPVCSTPNSARPPSARPMSSRPTSARPTSVTKNADREFRRMQSARSLTTPRRGAMDIAQQQGNAMKVYVRVRPFSERELSLNMPQHSTVRVDAENPCFITLLDPNKEFRPRETFSFTKCFWSVLEQSKGSDKTAEEIRGTIDAFINTNIPSARNRVSRTGSFVAVPGSNSLHSARGRNANENSSSFEGAGSNAAVVAGSTVIHPPYSSQKDIYNEVGRPVLVNTLEGYNGCVFAYGQTGSGKTFTMLGYAPKNSDLRSASKRHTAIMDDDDDDDDDCDGSKPSIVSISPSRYRRASIVSNQSSRQDLFARQASSRANVDRNDIDVVDTTSLDPNDLQGIIPRISQELFDGLREMRDKDPSHSYRVEVEYYEIYNEKVFDLIRPQKDADLKIRHHPLNGPYVEDLTAKMVANEVQIAKVIRKGSIERHTAATKINDRSSRSHAILTFNILQLYLDEAGNTCKKQSKLNLVDLAGSERTGAVGAEGKQFLEGTKINLSLTTLGRVIDCLADLSQSKSLAVPVPYRDSNLTWLLMDSLGGNSKTSMVATISPHCVNFDEMRQTLRYASRAKQIVNKAVINEDPQIRQIKMLTAEVERLKKVVQNAGLNEFSRDYVLELQRRNAYLEKRCQEQEMLIVELRAQLEENGIVVRTEDLMTASARRARGAQPDSSVGRRRGGNVEEDNSSVLRARLEEAKSEVEALRRQLSEEDPNRNGETPAQDKQVAELNTRIQSLKKDLEKFRKNDLKKERFLERFVFFYMDWASDTVHNTMLLKEKEFTKCLSRLVIDQNDNVSDSLRRLRQSHREEVDHMQKRHVAEMEDLQKLSENRLKESIEKSSELYQQLIDKHVEKLDHMEERMKKNKEFHEAERKRMENEKENMRNSYDDQVQKMRKEFQEELKRLREQVTAGASDRQRSGEAVKRAQEGYEKELLRRQEEMERYRREKEHEISRLKQHIENENLRRESDMLEKDRQRRLLEQEVSEMRRELLKAQAQAHRLEEEHQAEILRLTQQQERLVSIGSGLLSDWDNRSGGMDASFSKLRDILQSQDYISVRNRLRDTQFERKDYSAELEAVEERKRRDTQRLREIVQQLKQNQEDSKASLQRFEEDVMKHLARANRVRQGKSNGTTTDGSSSSTDGSFAFAPKEENGRSNTKIRNSPPS</sequence>
<dbReference type="VEuPathDB" id="TriTrypDB:TM35_000032190"/>
<feature type="binding site" evidence="3">
    <location>
        <begin position="240"/>
        <end position="247"/>
    </location>
    <ligand>
        <name>ATP</name>
        <dbReference type="ChEBI" id="CHEBI:30616"/>
    </ligand>
</feature>
<dbReference type="GO" id="GO:0008017">
    <property type="term" value="F:microtubule binding"/>
    <property type="evidence" value="ECO:0007669"/>
    <property type="project" value="InterPro"/>
</dbReference>
<dbReference type="STRING" id="67003.A0A1X0P696"/>
<dbReference type="InterPro" id="IPR036961">
    <property type="entry name" value="Kinesin_motor_dom_sf"/>
</dbReference>
<reference evidence="7 8" key="1">
    <citation type="submission" date="2017-03" db="EMBL/GenBank/DDBJ databases">
        <title>An alternative strategy for trypanosome survival in the mammalian bloodstream revealed through genome and transcriptome analysis of the ubiquitous bovine parasite Trypanosoma (Megatrypanum) theileri.</title>
        <authorList>
            <person name="Kelly S."/>
            <person name="Ivens A."/>
            <person name="Mott A."/>
            <person name="O'Neill E."/>
            <person name="Emms D."/>
            <person name="Macleod O."/>
            <person name="Voorheis P."/>
            <person name="Matthews J."/>
            <person name="Matthews K."/>
            <person name="Carrington M."/>
        </authorList>
    </citation>
    <scope>NUCLEOTIDE SEQUENCE [LARGE SCALE GENOMIC DNA]</scope>
    <source>
        <strain evidence="7">Edinburgh</strain>
    </source>
</reference>
<dbReference type="PRINTS" id="PR00380">
    <property type="entry name" value="KINESINHEAVY"/>
</dbReference>
<dbReference type="SMART" id="SM00129">
    <property type="entry name" value="KISc"/>
    <property type="match status" value="1"/>
</dbReference>
<comment type="similarity">
    <text evidence="3">Belongs to the TRAFAC class myosin-kinesin ATPase superfamily. Kinesin family.</text>
</comment>
<evidence type="ECO:0000256" key="5">
    <source>
        <dbReference type="SAM" id="MobiDB-lite"/>
    </source>
</evidence>
<dbReference type="GO" id="GO:0007018">
    <property type="term" value="P:microtubule-based movement"/>
    <property type="evidence" value="ECO:0007669"/>
    <property type="project" value="InterPro"/>
</dbReference>
<evidence type="ECO:0000256" key="2">
    <source>
        <dbReference type="ARBA" id="ARBA00022840"/>
    </source>
</evidence>
<dbReference type="PROSITE" id="PS50067">
    <property type="entry name" value="KINESIN_MOTOR_2"/>
    <property type="match status" value="1"/>
</dbReference>
<feature type="compositionally biased region" description="Basic and acidic residues" evidence="5">
    <location>
        <begin position="704"/>
        <end position="714"/>
    </location>
</feature>
<feature type="domain" description="Kinesin motor" evidence="6">
    <location>
        <begin position="68"/>
        <end position="574"/>
    </location>
</feature>
<feature type="region of interest" description="Disordered" evidence="5">
    <location>
        <begin position="1116"/>
        <end position="1163"/>
    </location>
</feature>
<dbReference type="PROSITE" id="PS00411">
    <property type="entry name" value="KINESIN_MOTOR_1"/>
    <property type="match status" value="1"/>
</dbReference>
<keyword evidence="1 3" id="KW-0547">Nucleotide-binding</keyword>
<feature type="coiled-coil region" evidence="4">
    <location>
        <begin position="1058"/>
        <end position="1110"/>
    </location>
</feature>
<dbReference type="AlphaFoldDB" id="A0A1X0P696"/>
<evidence type="ECO:0000256" key="4">
    <source>
        <dbReference type="SAM" id="Coils"/>
    </source>
</evidence>
<dbReference type="FunFam" id="3.40.850.10:FF:000135">
    <property type="entry name" value="Putative kinesin"/>
    <property type="match status" value="1"/>
</dbReference>
<proteinExistence type="inferred from homology"/>
<dbReference type="SUPFAM" id="SSF52540">
    <property type="entry name" value="P-loop containing nucleoside triphosphate hydrolases"/>
    <property type="match status" value="1"/>
</dbReference>
<evidence type="ECO:0000256" key="3">
    <source>
        <dbReference type="PROSITE-ProRule" id="PRU00283"/>
    </source>
</evidence>
<dbReference type="InterPro" id="IPR019821">
    <property type="entry name" value="Kinesin_motor_CS"/>
</dbReference>
<comment type="caution">
    <text evidence="7">The sequence shown here is derived from an EMBL/GenBank/DDBJ whole genome shotgun (WGS) entry which is preliminary data.</text>
</comment>
<dbReference type="GeneID" id="39981766"/>
<dbReference type="InterPro" id="IPR027417">
    <property type="entry name" value="P-loop_NTPase"/>
</dbReference>
<dbReference type="GO" id="GO:0003777">
    <property type="term" value="F:microtubule motor activity"/>
    <property type="evidence" value="ECO:0007669"/>
    <property type="project" value="InterPro"/>
</dbReference>
<keyword evidence="8" id="KW-1185">Reference proteome</keyword>
<dbReference type="RefSeq" id="XP_028886532.1">
    <property type="nucleotide sequence ID" value="XM_029021986.1"/>
</dbReference>
<protein>
    <submittedName>
        <fullName evidence="7">Kinesin</fullName>
    </submittedName>
</protein>
<feature type="region of interest" description="Disordered" evidence="5">
    <location>
        <begin position="704"/>
        <end position="724"/>
    </location>
</feature>
<feature type="coiled-coil region" evidence="4">
    <location>
        <begin position="589"/>
        <end position="643"/>
    </location>
</feature>
<gene>
    <name evidence="7" type="ORF">TM35_000032190</name>
</gene>
<name>A0A1X0P696_9TRYP</name>
<feature type="non-terminal residue" evidence="7">
    <location>
        <position position="1163"/>
    </location>
</feature>
<feature type="region of interest" description="Disordered" evidence="5">
    <location>
        <begin position="660"/>
        <end position="686"/>
    </location>
</feature>
<accession>A0A1X0P696</accession>
<feature type="compositionally biased region" description="Low complexity" evidence="5">
    <location>
        <begin position="1128"/>
        <end position="1141"/>
    </location>
</feature>
<keyword evidence="2 3" id="KW-0067">ATP-binding</keyword>
<dbReference type="Gene3D" id="3.40.850.10">
    <property type="entry name" value="Kinesin motor domain"/>
    <property type="match status" value="1"/>
</dbReference>
<evidence type="ECO:0000259" key="6">
    <source>
        <dbReference type="PROSITE" id="PS50067"/>
    </source>
</evidence>
<evidence type="ECO:0000256" key="1">
    <source>
        <dbReference type="ARBA" id="ARBA00022741"/>
    </source>
</evidence>
<dbReference type="OrthoDB" id="3176171at2759"/>
<feature type="coiled-coil region" evidence="4">
    <location>
        <begin position="839"/>
        <end position="1016"/>
    </location>
</feature>
<evidence type="ECO:0000313" key="7">
    <source>
        <dbReference type="EMBL" id="ORC92466.1"/>
    </source>
</evidence>
<dbReference type="EMBL" id="NBCO01000003">
    <property type="protein sequence ID" value="ORC92466.1"/>
    <property type="molecule type" value="Genomic_DNA"/>
</dbReference>
<dbReference type="Proteomes" id="UP000192257">
    <property type="component" value="Unassembled WGS sequence"/>
</dbReference>
<feature type="region of interest" description="Disordered" evidence="5">
    <location>
        <begin position="1"/>
        <end position="37"/>
    </location>
</feature>
<feature type="compositionally biased region" description="Polar residues" evidence="5">
    <location>
        <begin position="1152"/>
        <end position="1163"/>
    </location>
</feature>
<feature type="compositionally biased region" description="Low complexity" evidence="5">
    <location>
        <begin position="9"/>
        <end position="33"/>
    </location>
</feature>
<dbReference type="Pfam" id="PF00225">
    <property type="entry name" value="Kinesin"/>
    <property type="match status" value="2"/>
</dbReference>
<dbReference type="PANTHER" id="PTHR47117">
    <property type="entry name" value="STAR-RELATED LIPID TRANSFER PROTEIN 9"/>
    <property type="match status" value="1"/>
</dbReference>
<keyword evidence="4" id="KW-0175">Coiled coil</keyword>
<dbReference type="InterPro" id="IPR001752">
    <property type="entry name" value="Kinesin_motor_dom"/>
</dbReference>
<evidence type="ECO:0000313" key="8">
    <source>
        <dbReference type="Proteomes" id="UP000192257"/>
    </source>
</evidence>